<feature type="domain" description="Concentrative nucleoside transporter N-terminal" evidence="9">
    <location>
        <begin position="212"/>
        <end position="283"/>
    </location>
</feature>
<dbReference type="InterPro" id="IPR011657">
    <property type="entry name" value="CNT_C_dom"/>
</dbReference>
<evidence type="ECO:0000256" key="1">
    <source>
        <dbReference type="ARBA" id="ARBA00004651"/>
    </source>
</evidence>
<dbReference type="GO" id="GO:0015390">
    <property type="term" value="F:purine-specific nucleoside:sodium symporter activity"/>
    <property type="evidence" value="ECO:0007669"/>
    <property type="project" value="TreeGrafter"/>
</dbReference>
<dbReference type="PANTHER" id="PTHR10590:SF4">
    <property type="entry name" value="SOLUTE CARRIER FAMILY 28 MEMBER 3"/>
    <property type="match status" value="1"/>
</dbReference>
<feature type="transmembrane region" description="Helical" evidence="8">
    <location>
        <begin position="531"/>
        <end position="552"/>
    </location>
</feature>
<feature type="domain" description="Concentrative nucleoside transporter C-terminal" evidence="10">
    <location>
        <begin position="394"/>
        <end position="490"/>
    </location>
</feature>
<evidence type="ECO:0000259" key="11">
    <source>
        <dbReference type="Pfam" id="PF07670"/>
    </source>
</evidence>
<dbReference type="AlphaFoldDB" id="A0A8C2P0H9"/>
<dbReference type="InterPro" id="IPR008276">
    <property type="entry name" value="C_nuclsd_transpt"/>
</dbReference>
<dbReference type="InterPro" id="IPR011642">
    <property type="entry name" value="Gate_dom"/>
</dbReference>
<dbReference type="GO" id="GO:0015389">
    <property type="term" value="F:pyrimidine- and adenosine-specific:sodium symporter activity"/>
    <property type="evidence" value="ECO:0007669"/>
    <property type="project" value="TreeGrafter"/>
</dbReference>
<accession>A0A8C2P0H9</accession>
<organism evidence="12">
    <name type="scientific">Capra hircus</name>
    <name type="common">Goat</name>
    <dbReference type="NCBI Taxonomy" id="9925"/>
    <lineage>
        <taxon>Eukaryota</taxon>
        <taxon>Metazoa</taxon>
        <taxon>Chordata</taxon>
        <taxon>Craniata</taxon>
        <taxon>Vertebrata</taxon>
        <taxon>Euteleostomi</taxon>
        <taxon>Mammalia</taxon>
        <taxon>Eutheria</taxon>
        <taxon>Laurasiatheria</taxon>
        <taxon>Artiodactyla</taxon>
        <taxon>Ruminantia</taxon>
        <taxon>Pecora</taxon>
        <taxon>Bovidae</taxon>
        <taxon>Caprinae</taxon>
        <taxon>Capra</taxon>
    </lineage>
</organism>
<reference evidence="12" key="1">
    <citation type="submission" date="2019-03" db="EMBL/GenBank/DDBJ databases">
        <title>Genome sequencing and reference-guided assembly of Black Bengal Goat (Capra hircus).</title>
        <authorList>
            <person name="Siddiki A.Z."/>
            <person name="Baten A."/>
            <person name="Billah M."/>
            <person name="Alam M.A.U."/>
            <person name="Shawrob K.S.M."/>
            <person name="Saha S."/>
            <person name="Chowdhury M."/>
            <person name="Rahman A.H."/>
            <person name="Stear M."/>
            <person name="Miah G."/>
            <person name="Das G.B."/>
            <person name="Hossain M.M."/>
            <person name="Kumkum M."/>
            <person name="Islam M.S."/>
            <person name="Mollah A.M."/>
            <person name="Ahsan A."/>
            <person name="Tusar F."/>
            <person name="Khan M.K.I."/>
        </authorList>
    </citation>
    <scope>NUCLEOTIDE SEQUENCE [LARGE SCALE GENOMIC DNA]</scope>
</reference>
<name>A0A8C2P0H9_CAPHI</name>
<proteinExistence type="inferred from homology"/>
<evidence type="ECO:0000256" key="8">
    <source>
        <dbReference type="SAM" id="Phobius"/>
    </source>
</evidence>
<protein>
    <recommendedName>
        <fullName evidence="13">Sodium/nucleoside cotransporter</fullName>
    </recommendedName>
</protein>
<dbReference type="GO" id="GO:0005886">
    <property type="term" value="C:plasma membrane"/>
    <property type="evidence" value="ECO:0007669"/>
    <property type="project" value="UniProtKB-SubCell"/>
</dbReference>
<feature type="transmembrane region" description="Helical" evidence="8">
    <location>
        <begin position="456"/>
        <end position="477"/>
    </location>
</feature>
<dbReference type="Pfam" id="PF07670">
    <property type="entry name" value="Gate"/>
    <property type="match status" value="1"/>
</dbReference>
<feature type="transmembrane region" description="Helical" evidence="8">
    <location>
        <begin position="289"/>
        <end position="311"/>
    </location>
</feature>
<dbReference type="InterPro" id="IPR002668">
    <property type="entry name" value="CNT_N_dom"/>
</dbReference>
<reference evidence="12" key="2">
    <citation type="submission" date="2025-08" db="UniProtKB">
        <authorList>
            <consortium name="Ensembl"/>
        </authorList>
    </citation>
    <scope>IDENTIFICATION</scope>
</reference>
<dbReference type="GO" id="GO:0015860">
    <property type="term" value="P:purine nucleoside transmembrane transport"/>
    <property type="evidence" value="ECO:0007669"/>
    <property type="project" value="TreeGrafter"/>
</dbReference>
<evidence type="ECO:0000259" key="10">
    <source>
        <dbReference type="Pfam" id="PF07662"/>
    </source>
</evidence>
<feature type="transmembrane region" description="Helical" evidence="8">
    <location>
        <begin position="203"/>
        <end position="223"/>
    </location>
</feature>
<evidence type="ECO:0000256" key="2">
    <source>
        <dbReference type="ARBA" id="ARBA00009033"/>
    </source>
</evidence>
<feature type="domain" description="Nucleoside transporter/FeoB GTPase Gate" evidence="11">
    <location>
        <begin position="291"/>
        <end position="389"/>
    </location>
</feature>
<feature type="transmembrane region" description="Helical" evidence="8">
    <location>
        <begin position="230"/>
        <end position="250"/>
    </location>
</feature>
<feature type="compositionally biased region" description="Basic and acidic residues" evidence="7">
    <location>
        <begin position="50"/>
        <end position="74"/>
    </location>
</feature>
<evidence type="ECO:0000256" key="4">
    <source>
        <dbReference type="ARBA" id="ARBA00022692"/>
    </source>
</evidence>
<evidence type="ECO:0000256" key="7">
    <source>
        <dbReference type="SAM" id="MobiDB-lite"/>
    </source>
</evidence>
<feature type="transmembrane region" description="Helical" evidence="8">
    <location>
        <begin position="176"/>
        <end position="197"/>
    </location>
</feature>
<evidence type="ECO:0000259" key="9">
    <source>
        <dbReference type="Pfam" id="PF01773"/>
    </source>
</evidence>
<keyword evidence="6 8" id="KW-0472">Membrane</keyword>
<comment type="similarity">
    <text evidence="2">Belongs to the concentrative nucleoside transporter (CNT) (TC 2.A.41) family.</text>
</comment>
<dbReference type="GO" id="GO:0015864">
    <property type="term" value="P:pyrimidine nucleoside transport"/>
    <property type="evidence" value="ECO:0007669"/>
    <property type="project" value="TreeGrafter"/>
</dbReference>
<dbReference type="Pfam" id="PF01773">
    <property type="entry name" value="Nucleos_tra2_N"/>
    <property type="match status" value="1"/>
</dbReference>
<evidence type="ECO:0000256" key="3">
    <source>
        <dbReference type="ARBA" id="ARBA00022475"/>
    </source>
</evidence>
<comment type="subcellular location">
    <subcellularLocation>
        <location evidence="1">Cell membrane</location>
        <topology evidence="1">Multi-pass membrane protein</topology>
    </subcellularLocation>
</comment>
<keyword evidence="3" id="KW-1003">Cell membrane</keyword>
<feature type="transmembrane region" description="Helical" evidence="8">
    <location>
        <begin position="323"/>
        <end position="346"/>
    </location>
</feature>
<keyword evidence="5 8" id="KW-1133">Transmembrane helix</keyword>
<feature type="transmembrane region" description="Helical" evidence="8">
    <location>
        <begin position="497"/>
        <end position="519"/>
    </location>
</feature>
<dbReference type="Ensembl" id="ENSCHIT00010017781.1">
    <property type="protein sequence ID" value="ENSCHIP00010012558.1"/>
    <property type="gene ID" value="ENSCHIG00010009253.1"/>
</dbReference>
<feature type="transmembrane region" description="Helical" evidence="8">
    <location>
        <begin position="137"/>
        <end position="155"/>
    </location>
</feature>
<feature type="transmembrane region" description="Helical" evidence="8">
    <location>
        <begin position="366"/>
        <end position="388"/>
    </location>
</feature>
<evidence type="ECO:0000313" key="12">
    <source>
        <dbReference type="Ensembl" id="ENSCHIP00010012558.1"/>
    </source>
</evidence>
<sequence length="631" mass="69880">MSSKSSVELQRVATLPAQGCSNSGFQNDEDDFENQNTSGNDHSLRNRAVQNREHENGKQVEEHITIEQDSLRKDEEEEDDRETHRKGCLERMCGRMSDFCREHKTTLRYIIWGILIAGYLALVIAACVMNFHRALPLFVITVVAIFFVVWDHCMAKYESQIARFLSPGQRLLDSHWFWLKWVIWGCLILGVILWLVFDTAKLGQQQLVSFGGLIMYASLTFLFSKHPTKVYWRPVFWGIGLQFLLGLLILRTEPGFMAFDWLGKQVQTFLGYTDAGASFVFGEKYTDHFFAFKVLPIVIFFSTVMSMLYYLGLMQWIVRKVGWVMLVTMGTSPVESVVASGNIFIGQTESPLLVRPYLPYVTKSELHAIMTAGFSTIAGSVLGAYISFGVSSSHLLTASVMSAPAALAISKLFWPETETPKINLKNAMKMENGDSRNLLEAATQGASSSISLVANIAVNLIAFLALLSFMNSALSWLGNMFDYPQLSFEMRSEAISTYALCGFANFGSLGIVIGGLTSMAPSRKRDITAGAMRALIAGTIACFLTACIAGMLTNTPVDINCHHILENAFNSSLVRNTTNVISCCQGLLSSTVVKGPGEVIPTGNHSLYTLKNCCNLLNTPTLNCSWIPNVL</sequence>
<feature type="transmembrane region" description="Helical" evidence="8">
    <location>
        <begin position="109"/>
        <end position="131"/>
    </location>
</feature>
<feature type="region of interest" description="Disordered" evidence="7">
    <location>
        <begin position="1"/>
        <end position="84"/>
    </location>
</feature>
<dbReference type="PANTHER" id="PTHR10590">
    <property type="entry name" value="SODIUM/NUCLEOSIDE COTRANSPORTER"/>
    <property type="match status" value="1"/>
</dbReference>
<evidence type="ECO:0000256" key="6">
    <source>
        <dbReference type="ARBA" id="ARBA00023136"/>
    </source>
</evidence>
<evidence type="ECO:0000256" key="5">
    <source>
        <dbReference type="ARBA" id="ARBA00022989"/>
    </source>
</evidence>
<evidence type="ECO:0008006" key="13">
    <source>
        <dbReference type="Google" id="ProtNLM"/>
    </source>
</evidence>
<keyword evidence="4 8" id="KW-0812">Transmembrane</keyword>
<dbReference type="Pfam" id="PF07662">
    <property type="entry name" value="Nucleos_tra2_C"/>
    <property type="match status" value="1"/>
</dbReference>